<dbReference type="GO" id="GO:0006171">
    <property type="term" value="P:cAMP biosynthetic process"/>
    <property type="evidence" value="ECO:0007669"/>
    <property type="project" value="TreeGrafter"/>
</dbReference>
<keyword evidence="6 7" id="KW-0472">Membrane</keyword>
<evidence type="ECO:0000259" key="8">
    <source>
        <dbReference type="PROSITE" id="PS50125"/>
    </source>
</evidence>
<feature type="domain" description="Guanylate cyclase" evidence="8">
    <location>
        <begin position="442"/>
        <end position="574"/>
    </location>
</feature>
<dbReference type="Proteomes" id="UP001144297">
    <property type="component" value="Unassembled WGS sequence"/>
</dbReference>
<dbReference type="SMART" id="SM00044">
    <property type="entry name" value="CYCc"/>
    <property type="match status" value="1"/>
</dbReference>
<dbReference type="GO" id="GO:0035556">
    <property type="term" value="P:intracellular signal transduction"/>
    <property type="evidence" value="ECO:0007669"/>
    <property type="project" value="InterPro"/>
</dbReference>
<comment type="similarity">
    <text evidence="2">Belongs to the adenylyl cyclase class-3 family.</text>
</comment>
<name>A0A9W6GHK6_9BACT</name>
<evidence type="ECO:0000256" key="1">
    <source>
        <dbReference type="ARBA" id="ARBA00004196"/>
    </source>
</evidence>
<evidence type="ECO:0000256" key="3">
    <source>
        <dbReference type="ARBA" id="ARBA00022475"/>
    </source>
</evidence>
<keyword evidence="10" id="KW-1185">Reference proteome</keyword>
<proteinExistence type="inferred from homology"/>
<dbReference type="InterPro" id="IPR007890">
    <property type="entry name" value="CHASE2"/>
</dbReference>
<dbReference type="GO" id="GO:0030313">
    <property type="term" value="C:cell envelope"/>
    <property type="evidence" value="ECO:0007669"/>
    <property type="project" value="UniProtKB-SubCell"/>
</dbReference>
<dbReference type="InterPro" id="IPR001054">
    <property type="entry name" value="A/G_cyclase"/>
</dbReference>
<evidence type="ECO:0000256" key="7">
    <source>
        <dbReference type="SAM" id="Phobius"/>
    </source>
</evidence>
<keyword evidence="3" id="KW-1003">Cell membrane</keyword>
<dbReference type="InterPro" id="IPR029787">
    <property type="entry name" value="Nucleotide_cyclase"/>
</dbReference>
<dbReference type="PANTHER" id="PTHR43081">
    <property type="entry name" value="ADENYLATE CYCLASE, TERMINAL-DIFFERENTIATION SPECIFIC-RELATED"/>
    <property type="match status" value="1"/>
</dbReference>
<dbReference type="AlphaFoldDB" id="A0A9W6GHK6"/>
<sequence length="698" mass="79725">MIKRKKLFKNLLILSSISYILPVLFFLSGSLKNFEFKVYDLLSKHLSPSDKSDNICLIYIDQFSIEELNKQGITWPWPRQIYAPVIDYLSEADAVFIDILFTENSSYGIEDDKIFAESIKKSKNVYLPFALSKEKGKIDEKYIKNIAYPTAIDTKLQYGSLLFPIDELKNNAQGLGNVSILPDEDGIYRRIPLFFKVEEFTVPNFVMSYFIKKNKVYIKNNVVLINNTIIPLDEENLLLKFSKDKYPFHLFSFAELLDASIKNSKKESSNIKKNFFRGKTVFIGLTAAGLFDLKPTPISSKTPGVFIHATTFENLINKNFIKVAPKSIIFSIMLILAIFIPYAFLKQHSLKINMLIFIFSGLFLICIEVVLFKLSIYMQFLPSFVCLIFSSIISLLYSYAVEGKERSFIKRTFTQYMDKRIVDYLLTHPEFITPGGQKTTVTVFFADIAGFTTIAEKLSPENTALMLHKVLNSLTEVVITHSGIVDKYIGDCIMAFWGAPLKTESDEINACKAAIKCIESLEKINKEFSEKGMPSIKIRIGIHTGDAIVGNIGSDRLFNYTVIGDTVNIASRLESLNKFFNTSIIISKETYCKLTDSFVARELGVITVKGKTKPLTIFEILGQKDNINFEKISLVEKYNEGYSLYKEQKWNDAKEIFKSILNDFPEDGPSKFYLRKIEEFLSGKQLTEDWIIVKMEEK</sequence>
<feature type="transmembrane region" description="Helical" evidence="7">
    <location>
        <begin position="380"/>
        <end position="401"/>
    </location>
</feature>
<dbReference type="SUPFAM" id="SSF55073">
    <property type="entry name" value="Nucleotide cyclase"/>
    <property type="match status" value="1"/>
</dbReference>
<comment type="caution">
    <text evidence="9">The sequence shown here is derived from an EMBL/GenBank/DDBJ whole genome shotgun (WGS) entry which is preliminary data.</text>
</comment>
<dbReference type="CDD" id="cd07302">
    <property type="entry name" value="CHD"/>
    <property type="match status" value="1"/>
</dbReference>
<accession>A0A9W6GHK6</accession>
<dbReference type="PROSITE" id="PS50125">
    <property type="entry name" value="GUANYLATE_CYCLASE_2"/>
    <property type="match status" value="1"/>
</dbReference>
<dbReference type="InterPro" id="IPR050697">
    <property type="entry name" value="Adenylyl/Guanylyl_Cyclase_3/4"/>
</dbReference>
<feature type="transmembrane region" description="Helical" evidence="7">
    <location>
        <begin position="327"/>
        <end position="345"/>
    </location>
</feature>
<dbReference type="FunFam" id="3.30.70.1230:FF:000016">
    <property type="entry name" value="Adenylate/guanylate cyclase domain-containing protein"/>
    <property type="match status" value="1"/>
</dbReference>
<evidence type="ECO:0000256" key="5">
    <source>
        <dbReference type="ARBA" id="ARBA00022989"/>
    </source>
</evidence>
<dbReference type="Pfam" id="PF00211">
    <property type="entry name" value="Guanylate_cyc"/>
    <property type="match status" value="1"/>
</dbReference>
<evidence type="ECO:0000256" key="2">
    <source>
        <dbReference type="ARBA" id="ARBA00005381"/>
    </source>
</evidence>
<keyword evidence="4 7" id="KW-0812">Transmembrane</keyword>
<dbReference type="EMBL" id="BSDX01000001">
    <property type="protein sequence ID" value="GLI53832.1"/>
    <property type="molecule type" value="Genomic_DNA"/>
</dbReference>
<evidence type="ECO:0000256" key="4">
    <source>
        <dbReference type="ARBA" id="ARBA00022692"/>
    </source>
</evidence>
<comment type="subcellular location">
    <subcellularLocation>
        <location evidence="1">Cell envelope</location>
    </subcellularLocation>
</comment>
<dbReference type="PANTHER" id="PTHR43081:SF1">
    <property type="entry name" value="ADENYLATE CYCLASE, TERMINAL-DIFFERENTIATION SPECIFIC"/>
    <property type="match status" value="1"/>
</dbReference>
<protein>
    <submittedName>
        <fullName evidence="9">Adenylate/guanylate cyclase domain-containing protein</fullName>
    </submittedName>
</protein>
<dbReference type="Pfam" id="PF05226">
    <property type="entry name" value="CHASE2"/>
    <property type="match status" value="1"/>
</dbReference>
<organism evidence="9 10">
    <name type="scientific">Thermodesulfovibrio yellowstonii</name>
    <dbReference type="NCBI Taxonomy" id="28262"/>
    <lineage>
        <taxon>Bacteria</taxon>
        <taxon>Pseudomonadati</taxon>
        <taxon>Nitrospirota</taxon>
        <taxon>Thermodesulfovibrionia</taxon>
        <taxon>Thermodesulfovibrionales</taxon>
        <taxon>Thermodesulfovibrionaceae</taxon>
        <taxon>Thermodesulfovibrio</taxon>
    </lineage>
</organism>
<evidence type="ECO:0000313" key="10">
    <source>
        <dbReference type="Proteomes" id="UP001144297"/>
    </source>
</evidence>
<dbReference type="SMART" id="SM01080">
    <property type="entry name" value="CHASE2"/>
    <property type="match status" value="1"/>
</dbReference>
<feature type="transmembrane region" description="Helical" evidence="7">
    <location>
        <begin position="7"/>
        <end position="27"/>
    </location>
</feature>
<dbReference type="GO" id="GO:0004016">
    <property type="term" value="F:adenylate cyclase activity"/>
    <property type="evidence" value="ECO:0007669"/>
    <property type="project" value="UniProtKB-ARBA"/>
</dbReference>
<reference evidence="9" key="1">
    <citation type="submission" date="2022-12" db="EMBL/GenBank/DDBJ databases">
        <title>Reference genome sequencing for broad-spectrum identification of bacterial and archaeal isolates by mass spectrometry.</title>
        <authorList>
            <person name="Sekiguchi Y."/>
            <person name="Tourlousse D.M."/>
        </authorList>
    </citation>
    <scope>NUCLEOTIDE SEQUENCE</scope>
    <source>
        <strain evidence="9">TSL-P1</strain>
    </source>
</reference>
<keyword evidence="5 7" id="KW-1133">Transmembrane helix</keyword>
<feature type="transmembrane region" description="Helical" evidence="7">
    <location>
        <begin position="352"/>
        <end position="374"/>
    </location>
</feature>
<dbReference type="Gene3D" id="3.30.70.1230">
    <property type="entry name" value="Nucleotide cyclase"/>
    <property type="match status" value="1"/>
</dbReference>
<gene>
    <name evidence="9" type="ORF">TISLANDTSLP1_15250</name>
</gene>
<evidence type="ECO:0000256" key="6">
    <source>
        <dbReference type="ARBA" id="ARBA00023136"/>
    </source>
</evidence>
<evidence type="ECO:0000313" key="9">
    <source>
        <dbReference type="EMBL" id="GLI53832.1"/>
    </source>
</evidence>